<accession>A0AAU9NVF6</accession>
<reference evidence="1 2" key="1">
    <citation type="submission" date="2022-01" db="EMBL/GenBank/DDBJ databases">
        <authorList>
            <person name="Xiong W."/>
            <person name="Schranz E."/>
        </authorList>
    </citation>
    <scope>NUCLEOTIDE SEQUENCE [LARGE SCALE GENOMIC DNA]</scope>
</reference>
<sequence length="93" mass="10935">MFTPFEAELQLQVGSYFKVICWVLGKHGTADGKWCDSLNSLWWLSSQLIQICKWFPFWRESLFKKLLQEVDNVSLKRKHVEESLIALQETAKT</sequence>
<evidence type="ECO:0000313" key="1">
    <source>
        <dbReference type="EMBL" id="CAH1441782.1"/>
    </source>
</evidence>
<dbReference type="Proteomes" id="UP001157418">
    <property type="component" value="Unassembled WGS sequence"/>
</dbReference>
<comment type="caution">
    <text evidence="1">The sequence shown here is derived from an EMBL/GenBank/DDBJ whole genome shotgun (WGS) entry which is preliminary data.</text>
</comment>
<name>A0AAU9NVF6_9ASTR</name>
<dbReference type="AlphaFoldDB" id="A0AAU9NVF6"/>
<dbReference type="EMBL" id="CAKMRJ010005412">
    <property type="protein sequence ID" value="CAH1441782.1"/>
    <property type="molecule type" value="Genomic_DNA"/>
</dbReference>
<organism evidence="1 2">
    <name type="scientific">Lactuca virosa</name>
    <dbReference type="NCBI Taxonomy" id="75947"/>
    <lineage>
        <taxon>Eukaryota</taxon>
        <taxon>Viridiplantae</taxon>
        <taxon>Streptophyta</taxon>
        <taxon>Embryophyta</taxon>
        <taxon>Tracheophyta</taxon>
        <taxon>Spermatophyta</taxon>
        <taxon>Magnoliopsida</taxon>
        <taxon>eudicotyledons</taxon>
        <taxon>Gunneridae</taxon>
        <taxon>Pentapetalae</taxon>
        <taxon>asterids</taxon>
        <taxon>campanulids</taxon>
        <taxon>Asterales</taxon>
        <taxon>Asteraceae</taxon>
        <taxon>Cichorioideae</taxon>
        <taxon>Cichorieae</taxon>
        <taxon>Lactucinae</taxon>
        <taxon>Lactuca</taxon>
    </lineage>
</organism>
<protein>
    <submittedName>
        <fullName evidence="1">Uncharacterized protein</fullName>
    </submittedName>
</protein>
<keyword evidence="2" id="KW-1185">Reference proteome</keyword>
<proteinExistence type="predicted"/>
<evidence type="ECO:0000313" key="2">
    <source>
        <dbReference type="Proteomes" id="UP001157418"/>
    </source>
</evidence>
<gene>
    <name evidence="1" type="ORF">LVIROSA_LOCUS27818</name>
</gene>